<proteinExistence type="predicted"/>
<evidence type="ECO:0000313" key="2">
    <source>
        <dbReference type="EMBL" id="CCQ35541.1"/>
    </source>
</evidence>
<dbReference type="eggNOG" id="arCOG03392">
    <property type="taxonomic scope" value="Archaea"/>
</dbReference>
<evidence type="ECO:0000256" key="1">
    <source>
        <dbReference type="SAM" id="Phobius"/>
    </source>
</evidence>
<keyword evidence="1" id="KW-0812">Transmembrane</keyword>
<accession>M1XZF0</accession>
<gene>
    <name evidence="2" type="ordered locus">Nmlp_1333</name>
</gene>
<keyword evidence="1" id="KW-1133">Transmembrane helix</keyword>
<dbReference type="RefSeq" id="WP_015408388.1">
    <property type="nucleotide sequence ID" value="NC_020388.1"/>
</dbReference>
<organism evidence="2 3">
    <name type="scientific">Natronomonas moolapensis (strain DSM 18674 / CECT 7526 / JCM 14361 / 8.8.11)</name>
    <dbReference type="NCBI Taxonomy" id="268739"/>
    <lineage>
        <taxon>Archaea</taxon>
        <taxon>Methanobacteriati</taxon>
        <taxon>Methanobacteriota</taxon>
        <taxon>Stenosarchaea group</taxon>
        <taxon>Halobacteria</taxon>
        <taxon>Halobacteriales</taxon>
        <taxon>Natronomonadaceae</taxon>
        <taxon>Natronomonas</taxon>
    </lineage>
</organism>
<dbReference type="OrthoDB" id="200338at2157"/>
<keyword evidence="3" id="KW-1185">Reference proteome</keyword>
<protein>
    <submittedName>
        <fullName evidence="2">DUF457 family protein</fullName>
    </submittedName>
</protein>
<dbReference type="GeneID" id="14650651"/>
<feature type="transmembrane region" description="Helical" evidence="1">
    <location>
        <begin position="122"/>
        <end position="144"/>
    </location>
</feature>
<dbReference type="STRING" id="268739.Nmlp_1333"/>
<dbReference type="Proteomes" id="UP000011867">
    <property type="component" value="Chromosome"/>
</dbReference>
<dbReference type="HOGENOM" id="CLU_145814_0_0_2"/>
<name>M1XZF0_NATM8</name>
<dbReference type="AlphaFoldDB" id="M1XZF0"/>
<reference evidence="2 3" key="1">
    <citation type="journal article" date="2013" name="Genome Announc.">
        <title>Genome of the haloarchaeon Natronomonas moolapensis, a neutrophilic member of a previously haloalkaliphilic genus.</title>
        <authorList>
            <person name="Dyall-Smith M.L."/>
            <person name="Pfeiffer F."/>
            <person name="Oberwinkler T."/>
            <person name="Klee K."/>
            <person name="Rampp M."/>
            <person name="Palm P."/>
            <person name="Gross K."/>
            <person name="Schuster S.C."/>
            <person name="Oesterhelt D."/>
        </authorList>
    </citation>
    <scope>NUCLEOTIDE SEQUENCE [LARGE SCALE GENOMIC DNA]</scope>
    <source>
        <strain evidence="3">DSM 18674 / JCM 14361 / 8.8.11</strain>
    </source>
</reference>
<dbReference type="KEGG" id="nmo:Nmlp_1333"/>
<dbReference type="EMBL" id="HF582854">
    <property type="protein sequence ID" value="CCQ35541.1"/>
    <property type="molecule type" value="Genomic_DNA"/>
</dbReference>
<keyword evidence="1" id="KW-0472">Membrane</keyword>
<feature type="transmembrane region" description="Helical" evidence="1">
    <location>
        <begin position="49"/>
        <end position="69"/>
    </location>
</feature>
<sequence length="157" mass="16759">MLFVTHLAAAAVVGRLSRLPTVPLAAGAATPDLIDKPLGAAGVVELYHSIGHSALVFAVLVPLALYSRLGVAVALGWASHLLFDVVHVVLNGRPGHALFLLWPLARSSDPLGLPPVAFVRHYLWTPSFYFEAVLWLALLAVFIWERRRGGLAPGMGG</sequence>
<evidence type="ECO:0000313" key="3">
    <source>
        <dbReference type="Proteomes" id="UP000011867"/>
    </source>
</evidence>